<dbReference type="EMBL" id="JACOAF010000034">
    <property type="protein sequence ID" value="MBC3541035.1"/>
    <property type="molecule type" value="Genomic_DNA"/>
</dbReference>
<evidence type="ECO:0000313" key="2">
    <source>
        <dbReference type="Proteomes" id="UP000659698"/>
    </source>
</evidence>
<dbReference type="RefSeq" id="WP_186639502.1">
    <property type="nucleotide sequence ID" value="NZ_JACOAF010000034.1"/>
</dbReference>
<proteinExistence type="predicted"/>
<accession>A0ABR6VVR5</accession>
<keyword evidence="2" id="KW-1185">Reference proteome</keyword>
<comment type="caution">
    <text evidence="1">The sequence shown here is derived from an EMBL/GenBank/DDBJ whole genome shotgun (WGS) entry which is preliminary data.</text>
</comment>
<sequence length="99" mass="10933">MKKEETVLKVIYGLVKGDKSPVHLPISPVAVSEATGLALDQVQAFCETFENHGYLISNKVHRGSTYYYITKAGLDEAVNPTSPIYFTSSVVSQRRQRAS</sequence>
<name>A0ABR6VVR5_9BACT</name>
<dbReference type="Proteomes" id="UP000659698">
    <property type="component" value="Unassembled WGS sequence"/>
</dbReference>
<gene>
    <name evidence="1" type="ORF">H7U12_15175</name>
</gene>
<protein>
    <submittedName>
        <fullName evidence="1">Uncharacterized protein</fullName>
    </submittedName>
</protein>
<organism evidence="1 2">
    <name type="scientific">Rufibacter sediminis</name>
    <dbReference type="NCBI Taxonomy" id="2762756"/>
    <lineage>
        <taxon>Bacteria</taxon>
        <taxon>Pseudomonadati</taxon>
        <taxon>Bacteroidota</taxon>
        <taxon>Cytophagia</taxon>
        <taxon>Cytophagales</taxon>
        <taxon>Hymenobacteraceae</taxon>
        <taxon>Rufibacter</taxon>
    </lineage>
</organism>
<reference evidence="1 2" key="1">
    <citation type="journal article" date="2019" name="Int. J. Syst. Evol. Microbiol.">
        <title>Rufibacter sediminis sp. nov., isolated from freshwater lake sediment.</title>
        <authorList>
            <person name="Qu J.H."/>
            <person name="Zhang L.J."/>
            <person name="Fu Y.H."/>
            <person name="Li H.F."/>
        </authorList>
    </citation>
    <scope>NUCLEOTIDE SEQUENCE [LARGE SCALE GENOMIC DNA]</scope>
    <source>
        <strain evidence="1 2">H-1</strain>
    </source>
</reference>
<evidence type="ECO:0000313" key="1">
    <source>
        <dbReference type="EMBL" id="MBC3541035.1"/>
    </source>
</evidence>